<proteinExistence type="predicted"/>
<dbReference type="Proteomes" id="UP001221757">
    <property type="component" value="Unassembled WGS sequence"/>
</dbReference>
<gene>
    <name evidence="2" type="ORF">B0H17DRAFT_1136106</name>
</gene>
<accession>A0AAD7DBH9</accession>
<evidence type="ECO:0000256" key="1">
    <source>
        <dbReference type="SAM" id="MobiDB-lite"/>
    </source>
</evidence>
<comment type="caution">
    <text evidence="2">The sequence shown here is derived from an EMBL/GenBank/DDBJ whole genome shotgun (WGS) entry which is preliminary data.</text>
</comment>
<sequence>MQNKIVEETSWFRVGEDRLRRPKLKRQGRRHGRGGAPGESQEHFVIRLFHPDTLGFGTSAGKEGLEGSPPYKADWKEIMEAARKTARVAATSGISPITSGREKRRRLNRDRQQMKNGTAKGQQRDYAGVPPSAIYINGLVLYVKTTIRDWVVDHFQNIRPWVTD</sequence>
<evidence type="ECO:0000313" key="3">
    <source>
        <dbReference type="Proteomes" id="UP001221757"/>
    </source>
</evidence>
<organism evidence="2 3">
    <name type="scientific">Mycena rosella</name>
    <name type="common">Pink bonnet</name>
    <name type="synonym">Agaricus rosellus</name>
    <dbReference type="NCBI Taxonomy" id="1033263"/>
    <lineage>
        <taxon>Eukaryota</taxon>
        <taxon>Fungi</taxon>
        <taxon>Dikarya</taxon>
        <taxon>Basidiomycota</taxon>
        <taxon>Agaricomycotina</taxon>
        <taxon>Agaricomycetes</taxon>
        <taxon>Agaricomycetidae</taxon>
        <taxon>Agaricales</taxon>
        <taxon>Marasmiineae</taxon>
        <taxon>Mycenaceae</taxon>
        <taxon>Mycena</taxon>
    </lineage>
</organism>
<feature type="region of interest" description="Disordered" evidence="1">
    <location>
        <begin position="89"/>
        <end position="126"/>
    </location>
</feature>
<dbReference type="EMBL" id="JARKIE010000085">
    <property type="protein sequence ID" value="KAJ7687751.1"/>
    <property type="molecule type" value="Genomic_DNA"/>
</dbReference>
<name>A0AAD7DBH9_MYCRO</name>
<reference evidence="2" key="1">
    <citation type="submission" date="2023-03" db="EMBL/GenBank/DDBJ databases">
        <title>Massive genome expansion in bonnet fungi (Mycena s.s.) driven by repeated elements and novel gene families across ecological guilds.</title>
        <authorList>
            <consortium name="Lawrence Berkeley National Laboratory"/>
            <person name="Harder C.B."/>
            <person name="Miyauchi S."/>
            <person name="Viragh M."/>
            <person name="Kuo A."/>
            <person name="Thoen E."/>
            <person name="Andreopoulos B."/>
            <person name="Lu D."/>
            <person name="Skrede I."/>
            <person name="Drula E."/>
            <person name="Henrissat B."/>
            <person name="Morin E."/>
            <person name="Kohler A."/>
            <person name="Barry K."/>
            <person name="LaButti K."/>
            <person name="Morin E."/>
            <person name="Salamov A."/>
            <person name="Lipzen A."/>
            <person name="Mereny Z."/>
            <person name="Hegedus B."/>
            <person name="Baldrian P."/>
            <person name="Stursova M."/>
            <person name="Weitz H."/>
            <person name="Taylor A."/>
            <person name="Grigoriev I.V."/>
            <person name="Nagy L.G."/>
            <person name="Martin F."/>
            <person name="Kauserud H."/>
        </authorList>
    </citation>
    <scope>NUCLEOTIDE SEQUENCE</scope>
    <source>
        <strain evidence="2">CBHHK067</strain>
    </source>
</reference>
<keyword evidence="3" id="KW-1185">Reference proteome</keyword>
<protein>
    <submittedName>
        <fullName evidence="2">Uncharacterized protein</fullName>
    </submittedName>
</protein>
<dbReference type="AlphaFoldDB" id="A0AAD7DBH9"/>
<evidence type="ECO:0000313" key="2">
    <source>
        <dbReference type="EMBL" id="KAJ7687751.1"/>
    </source>
</evidence>